<evidence type="ECO:0000259" key="9">
    <source>
        <dbReference type="SMART" id="SM00479"/>
    </source>
</evidence>
<dbReference type="GO" id="GO:0003676">
    <property type="term" value="F:nucleic acid binding"/>
    <property type="evidence" value="ECO:0007669"/>
    <property type="project" value="InterPro"/>
</dbReference>
<dbReference type="EMBL" id="GBYB01004515">
    <property type="protein sequence ID" value="JAG74282.1"/>
    <property type="molecule type" value="Transcribed_RNA"/>
</dbReference>
<feature type="region of interest" description="Disordered" evidence="8">
    <location>
        <begin position="1"/>
        <end position="22"/>
    </location>
</feature>
<keyword evidence="2" id="KW-0540">Nuclease</keyword>
<dbReference type="InterPro" id="IPR013520">
    <property type="entry name" value="Ribonucl_H"/>
</dbReference>
<dbReference type="RefSeq" id="XP_011309366.1">
    <property type="nucleotide sequence ID" value="XM_011311064.1"/>
</dbReference>
<gene>
    <name evidence="10" type="primary">TREX2_1</name>
    <name evidence="13 14 15 16 17 18" type="synonym">LOC105270234</name>
    <name evidence="11" type="synonym">TREX2_0</name>
    <name evidence="11" type="ORF">g.29450</name>
    <name evidence="10" type="ORF">g.29452</name>
</gene>
<dbReference type="CDD" id="cd06127">
    <property type="entry name" value="DEDDh"/>
    <property type="match status" value="1"/>
</dbReference>
<evidence type="ECO:0000313" key="14">
    <source>
        <dbReference type="RefSeq" id="XP_011309362.1"/>
    </source>
</evidence>
<dbReference type="GO" id="GO:0046872">
    <property type="term" value="F:metal ion binding"/>
    <property type="evidence" value="ECO:0007669"/>
    <property type="project" value="UniProtKB-KW"/>
</dbReference>
<evidence type="ECO:0000256" key="4">
    <source>
        <dbReference type="ARBA" id="ARBA00022801"/>
    </source>
</evidence>
<accession>A0A9R1U6X7</accession>
<accession>A0A9R1TGR1</accession>
<dbReference type="AlphaFoldDB" id="A0A0C9R8P8"/>
<evidence type="ECO:0000313" key="13">
    <source>
        <dbReference type="RefSeq" id="XP_011309361.1"/>
    </source>
</evidence>
<evidence type="ECO:0000256" key="1">
    <source>
        <dbReference type="ARBA" id="ARBA00001946"/>
    </source>
</evidence>
<dbReference type="Proteomes" id="UP000694866">
    <property type="component" value="Unplaced"/>
</dbReference>
<evidence type="ECO:0000256" key="8">
    <source>
        <dbReference type="SAM" id="MobiDB-lite"/>
    </source>
</evidence>
<accession>A0A9R1TI18</accession>
<dbReference type="GO" id="GO:0005737">
    <property type="term" value="C:cytoplasm"/>
    <property type="evidence" value="ECO:0007669"/>
    <property type="project" value="TreeGrafter"/>
</dbReference>
<reference evidence="10" key="1">
    <citation type="submission" date="2015-01" db="EMBL/GenBank/DDBJ databases">
        <title>Transcriptome Assembly of Fopius arisanus.</title>
        <authorList>
            <person name="Geib S."/>
        </authorList>
    </citation>
    <scope>NUCLEOTIDE SEQUENCE</scope>
</reference>
<dbReference type="InterPro" id="IPR036397">
    <property type="entry name" value="RNaseH_sf"/>
</dbReference>
<dbReference type="KEGG" id="fas:105270234"/>
<evidence type="ECO:0000256" key="7">
    <source>
        <dbReference type="ARBA" id="ARBA00025769"/>
    </source>
</evidence>
<dbReference type="PANTHER" id="PTHR13058:SF22">
    <property type="entry name" value="EXODEOXYRIBONUCLEASE III"/>
    <property type="match status" value="1"/>
</dbReference>
<evidence type="ECO:0000313" key="11">
    <source>
        <dbReference type="EMBL" id="JAG74284.1"/>
    </source>
</evidence>
<dbReference type="GO" id="GO:0008296">
    <property type="term" value="F:3'-5'-DNA exonuclease activity"/>
    <property type="evidence" value="ECO:0007669"/>
    <property type="project" value="TreeGrafter"/>
</dbReference>
<keyword evidence="4" id="KW-0378">Hydrolase</keyword>
<accession>A0A0C9R8P8</accession>
<evidence type="ECO:0000313" key="10">
    <source>
        <dbReference type="EMBL" id="JAG74282.1"/>
    </source>
</evidence>
<dbReference type="RefSeq" id="XP_011309364.1">
    <property type="nucleotide sequence ID" value="XM_011311062.1"/>
</dbReference>
<evidence type="ECO:0000256" key="5">
    <source>
        <dbReference type="ARBA" id="ARBA00022839"/>
    </source>
</evidence>
<dbReference type="Gene3D" id="3.30.420.10">
    <property type="entry name" value="Ribonuclease H-like superfamily/Ribonuclease H"/>
    <property type="match status" value="1"/>
</dbReference>
<dbReference type="GO" id="GO:0006308">
    <property type="term" value="P:DNA catabolic process"/>
    <property type="evidence" value="ECO:0007669"/>
    <property type="project" value="TreeGrafter"/>
</dbReference>
<dbReference type="Pfam" id="PF00929">
    <property type="entry name" value="RNase_T"/>
    <property type="match status" value="1"/>
</dbReference>
<dbReference type="OrthoDB" id="7692185at2759"/>
<protein>
    <submittedName>
        <fullName evidence="11">TREX2_0 protein</fullName>
    </submittedName>
    <submittedName>
        <fullName evidence="10">TREX2_1 protein</fullName>
    </submittedName>
    <submittedName>
        <fullName evidence="13 14">Three prime repair exonuclease 2</fullName>
    </submittedName>
</protein>
<evidence type="ECO:0000313" key="17">
    <source>
        <dbReference type="RefSeq" id="XP_011309366.1"/>
    </source>
</evidence>
<accession>A0A9R1TI30</accession>
<dbReference type="SUPFAM" id="SSF53098">
    <property type="entry name" value="Ribonuclease H-like"/>
    <property type="match status" value="1"/>
</dbReference>
<dbReference type="PANTHER" id="PTHR13058">
    <property type="entry name" value="THREE PRIME REPAIR EXONUCLEASE 1, 2"/>
    <property type="match status" value="1"/>
</dbReference>
<evidence type="ECO:0000313" key="15">
    <source>
        <dbReference type="RefSeq" id="XP_011309363.1"/>
    </source>
</evidence>
<reference evidence="13 14" key="2">
    <citation type="submission" date="2025-04" db="UniProtKB">
        <authorList>
            <consortium name="RefSeq"/>
        </authorList>
    </citation>
    <scope>IDENTIFICATION</scope>
    <source>
        <strain evidence="13 14">USDA-PBARC FA_bdor</strain>
        <tissue evidence="13 14">Whole organism</tissue>
    </source>
</reference>
<dbReference type="EMBL" id="GBYB01004517">
    <property type="protein sequence ID" value="JAG74284.1"/>
    <property type="molecule type" value="Transcribed_RNA"/>
</dbReference>
<organism evidence="10">
    <name type="scientific">Fopius arisanus</name>
    <dbReference type="NCBI Taxonomy" id="64838"/>
    <lineage>
        <taxon>Eukaryota</taxon>
        <taxon>Metazoa</taxon>
        <taxon>Ecdysozoa</taxon>
        <taxon>Arthropoda</taxon>
        <taxon>Hexapoda</taxon>
        <taxon>Insecta</taxon>
        <taxon>Pterygota</taxon>
        <taxon>Neoptera</taxon>
        <taxon>Endopterygota</taxon>
        <taxon>Hymenoptera</taxon>
        <taxon>Apocrita</taxon>
        <taxon>Ichneumonoidea</taxon>
        <taxon>Braconidae</taxon>
        <taxon>Opiinae</taxon>
        <taxon>Fopius</taxon>
    </lineage>
</organism>
<comment type="cofactor">
    <cofactor evidence="1">
        <name>Mg(2+)</name>
        <dbReference type="ChEBI" id="CHEBI:18420"/>
    </cofactor>
</comment>
<dbReference type="GeneID" id="105270234"/>
<dbReference type="RefSeq" id="XP_011309363.1">
    <property type="nucleotide sequence ID" value="XM_011311061.1"/>
</dbReference>
<evidence type="ECO:0000313" key="16">
    <source>
        <dbReference type="RefSeq" id="XP_011309364.1"/>
    </source>
</evidence>
<comment type="similarity">
    <text evidence="7">Belongs to the exonuclease superfamily. TREX family.</text>
</comment>
<proteinExistence type="inferred from homology"/>
<feature type="domain" description="Exonuclease" evidence="9">
    <location>
        <begin position="29"/>
        <end position="208"/>
    </location>
</feature>
<name>A0A0C9R8P8_9HYME</name>
<accession>A0A9R1THL5</accession>
<keyword evidence="6" id="KW-0460">Magnesium</keyword>
<evidence type="ECO:0000313" key="18">
    <source>
        <dbReference type="RefSeq" id="XP_011309367.1"/>
    </source>
</evidence>
<evidence type="ECO:0000313" key="12">
    <source>
        <dbReference type="Proteomes" id="UP000694866"/>
    </source>
</evidence>
<dbReference type="RefSeq" id="XP_011309362.1">
    <property type="nucleotide sequence ID" value="XM_011311060.1"/>
</dbReference>
<evidence type="ECO:0000256" key="6">
    <source>
        <dbReference type="ARBA" id="ARBA00022842"/>
    </source>
</evidence>
<keyword evidence="3" id="KW-0479">Metal-binding</keyword>
<dbReference type="InterPro" id="IPR012337">
    <property type="entry name" value="RNaseH-like_sf"/>
</dbReference>
<accession>A0A9R1TFC8</accession>
<dbReference type="RefSeq" id="XP_011309367.1">
    <property type="nucleotide sequence ID" value="XM_011311065.1"/>
</dbReference>
<dbReference type="SMART" id="SM00479">
    <property type="entry name" value="EXOIII"/>
    <property type="match status" value="1"/>
</dbReference>
<evidence type="ECO:0000256" key="3">
    <source>
        <dbReference type="ARBA" id="ARBA00022723"/>
    </source>
</evidence>
<dbReference type="RefSeq" id="XP_011309361.1">
    <property type="nucleotide sequence ID" value="XM_011311059.1"/>
</dbReference>
<dbReference type="InterPro" id="IPR040393">
    <property type="entry name" value="TREX1/2"/>
</dbReference>
<sequence length="246" mass="28004">MSSTLEASSSSTESSPESPLKSPLHPEYKIVFFDLETTGLEPNCEILQIAAKYGSRMYRTYILPTGPIPQIVKDITGIDMKNNKMYVRGRPVTAVPKSTALYTFIAFLKSLGGKIILVAHNCFKFDGPLLTAIVYREKKMTEFQEMVIGFSDTLPLFREYLPGRREIGRTYGLKSLADEFLGESAGAHDAMNDTCMLEQLIMRDNIPINVDDIIFSYEGVDVVSRMFHKNWRRYCRSPETWDTWKL</sequence>
<evidence type="ECO:0000256" key="2">
    <source>
        <dbReference type="ARBA" id="ARBA00022722"/>
    </source>
</evidence>
<keyword evidence="5 13" id="KW-0269">Exonuclease</keyword>
<keyword evidence="12" id="KW-1185">Reference proteome</keyword>